<comment type="subunit">
    <text evidence="13">Heterodimer of LeuC and LeuD.</text>
</comment>
<dbReference type="Proteomes" id="UP000051739">
    <property type="component" value="Unassembled WGS sequence"/>
</dbReference>
<dbReference type="SUPFAM" id="SSF53732">
    <property type="entry name" value="Aconitase iron-sulfur domain"/>
    <property type="match status" value="1"/>
</dbReference>
<dbReference type="HAMAP" id="MF_01026">
    <property type="entry name" value="LeuC_type1"/>
    <property type="match status" value="1"/>
</dbReference>
<dbReference type="GO" id="GO:0009098">
    <property type="term" value="P:L-leucine biosynthetic process"/>
    <property type="evidence" value="ECO:0007669"/>
    <property type="project" value="UniProtKB-UniRule"/>
</dbReference>
<name>A0A0R1VG54_9LACO</name>
<dbReference type="InterPro" id="IPR033941">
    <property type="entry name" value="IPMI_cat"/>
</dbReference>
<dbReference type="NCBIfam" id="NF009116">
    <property type="entry name" value="PRK12466.1"/>
    <property type="match status" value="1"/>
</dbReference>
<dbReference type="PATRIC" id="fig|1423749.3.peg.396"/>
<dbReference type="FunFam" id="3.30.499.10:FF:000007">
    <property type="entry name" value="3-isopropylmalate dehydratase large subunit"/>
    <property type="match status" value="1"/>
</dbReference>
<reference evidence="15 16" key="1">
    <citation type="journal article" date="2015" name="Genome Announc.">
        <title>Expanding the biotechnology potential of lactobacilli through comparative genomics of 213 strains and associated genera.</title>
        <authorList>
            <person name="Sun Z."/>
            <person name="Harris H.M."/>
            <person name="McCann A."/>
            <person name="Guo C."/>
            <person name="Argimon S."/>
            <person name="Zhang W."/>
            <person name="Yang X."/>
            <person name="Jeffery I.B."/>
            <person name="Cooney J.C."/>
            <person name="Kagawa T.F."/>
            <person name="Liu W."/>
            <person name="Song Y."/>
            <person name="Salvetti E."/>
            <person name="Wrobel A."/>
            <person name="Rasinkangas P."/>
            <person name="Parkhill J."/>
            <person name="Rea M.C."/>
            <person name="O'Sullivan O."/>
            <person name="Ritari J."/>
            <person name="Douillard F.P."/>
            <person name="Paul Ross R."/>
            <person name="Yang R."/>
            <person name="Briner A.E."/>
            <person name="Felis G.E."/>
            <person name="de Vos W.M."/>
            <person name="Barrangou R."/>
            <person name="Klaenhammer T.R."/>
            <person name="Caufield P.W."/>
            <person name="Cui Y."/>
            <person name="Zhang H."/>
            <person name="O'Toole P.W."/>
        </authorList>
    </citation>
    <scope>NUCLEOTIDE SEQUENCE [LARGE SCALE GENOMIC DNA]</scope>
    <source>
        <strain evidence="15 16">DSM 16045</strain>
    </source>
</reference>
<evidence type="ECO:0000256" key="7">
    <source>
        <dbReference type="ARBA" id="ARBA00022723"/>
    </source>
</evidence>
<evidence type="ECO:0000313" key="16">
    <source>
        <dbReference type="Proteomes" id="UP000051739"/>
    </source>
</evidence>
<evidence type="ECO:0000256" key="3">
    <source>
        <dbReference type="ARBA" id="ARBA00004729"/>
    </source>
</evidence>
<dbReference type="UniPathway" id="UPA00048">
    <property type="reaction ID" value="UER00071"/>
</dbReference>
<evidence type="ECO:0000256" key="9">
    <source>
        <dbReference type="ARBA" id="ARBA00023014"/>
    </source>
</evidence>
<evidence type="ECO:0000313" key="15">
    <source>
        <dbReference type="EMBL" id="KRM02035.1"/>
    </source>
</evidence>
<keyword evidence="16" id="KW-1185">Reference proteome</keyword>
<proteinExistence type="inferred from homology"/>
<dbReference type="InterPro" id="IPR004430">
    <property type="entry name" value="3-IsopropMal_deHydase_lsu"/>
</dbReference>
<comment type="pathway">
    <text evidence="3 13">Amino-acid biosynthesis; L-leucine biosynthesis; L-leucine from 3-methyl-2-oxobutanoate: step 2/4.</text>
</comment>
<comment type="caution">
    <text evidence="15">The sequence shown here is derived from an EMBL/GenBank/DDBJ whole genome shotgun (WGS) entry which is preliminary data.</text>
</comment>
<dbReference type="NCBIfam" id="NF004016">
    <property type="entry name" value="PRK05478.1"/>
    <property type="match status" value="1"/>
</dbReference>
<evidence type="ECO:0000256" key="8">
    <source>
        <dbReference type="ARBA" id="ARBA00023004"/>
    </source>
</evidence>
<keyword evidence="7 13" id="KW-0479">Metal-binding</keyword>
<organism evidence="15 16">
    <name type="scientific">Limosilactobacillus gastricus DSM 16045</name>
    <dbReference type="NCBI Taxonomy" id="1423749"/>
    <lineage>
        <taxon>Bacteria</taxon>
        <taxon>Bacillati</taxon>
        <taxon>Bacillota</taxon>
        <taxon>Bacilli</taxon>
        <taxon>Lactobacillales</taxon>
        <taxon>Lactobacillaceae</taxon>
        <taxon>Limosilactobacillus</taxon>
    </lineage>
</organism>
<keyword evidence="4 13" id="KW-0432">Leucine biosynthesis</keyword>
<dbReference type="CDD" id="cd01583">
    <property type="entry name" value="IPMI"/>
    <property type="match status" value="1"/>
</dbReference>
<dbReference type="EMBL" id="AZFN01000013">
    <property type="protein sequence ID" value="KRM02035.1"/>
    <property type="molecule type" value="Genomic_DNA"/>
</dbReference>
<accession>A0A0R1VG54</accession>
<evidence type="ECO:0000256" key="10">
    <source>
        <dbReference type="ARBA" id="ARBA00023239"/>
    </source>
</evidence>
<keyword evidence="8 13" id="KW-0408">Iron</keyword>
<comment type="similarity">
    <text evidence="13">Belongs to the aconitase/IPM isomerase family. LeuC type 1 subfamily.</text>
</comment>
<evidence type="ECO:0000256" key="12">
    <source>
        <dbReference type="ARBA" id="ARBA00023501"/>
    </source>
</evidence>
<sequence length="461" mass="50459">MAETVFDKIWRQHVILGEEGEPQLLYVDLHLVHEVTSPQGFESLRENNRPVRRPDKTFATVDHNVPTSPTPVNSVEAITDRISRLQVETLQKNCRDFGIKLATIGTQDQGIVHVIGPQLGLSQPGRLIVCGDSHTSTHGGMGAIAFGIGSSEVEHVLGTQTIWQVKPKNMGIRIHGELAPGVTAKDISMALIAQHGTGFGVGYAVQFYGETIEKLPVENRMTITNMAIEGGAKMGIIQPDEKTFEYLRGRKYAPQDLEAAKEYWSQYYTDDESAFDEIIDLDASTVAPYVTWGTNPSMAVPFGEKLPAIEDENMQQAYDYMDLKPGIKVSEIPIDWVFIGSCTNGRLIDLQAAAEVMRGHKLAKNVTAWVVPGSRKVQQDAERLGIDKVFKEAGCEWRDPGCSACLAMNPDKVPAGMHCASTTNRNFEGRQGPGARTHLASPAMVAAAAVHGHFVDIRELG</sequence>
<dbReference type="Pfam" id="PF00330">
    <property type="entry name" value="Aconitase"/>
    <property type="match status" value="1"/>
</dbReference>
<feature type="binding site" evidence="13">
    <location>
        <position position="402"/>
    </location>
    <ligand>
        <name>[4Fe-4S] cluster</name>
        <dbReference type="ChEBI" id="CHEBI:49883"/>
    </ligand>
</feature>
<evidence type="ECO:0000256" key="5">
    <source>
        <dbReference type="ARBA" id="ARBA00022485"/>
    </source>
</evidence>
<evidence type="ECO:0000256" key="1">
    <source>
        <dbReference type="ARBA" id="ARBA00000491"/>
    </source>
</evidence>
<comment type="cofactor">
    <cofactor evidence="13">
        <name>[4Fe-4S] cluster</name>
        <dbReference type="ChEBI" id="CHEBI:49883"/>
    </cofactor>
    <text evidence="13">Binds 1 [4Fe-4S] cluster per subunit.</text>
</comment>
<dbReference type="EC" id="4.2.1.33" evidence="13"/>
<dbReference type="InterPro" id="IPR050067">
    <property type="entry name" value="IPM_dehydratase_rel_enz"/>
</dbReference>
<evidence type="ECO:0000256" key="11">
    <source>
        <dbReference type="ARBA" id="ARBA00023304"/>
    </source>
</evidence>
<dbReference type="GO" id="GO:0046872">
    <property type="term" value="F:metal ion binding"/>
    <property type="evidence" value="ECO:0007669"/>
    <property type="project" value="UniProtKB-KW"/>
</dbReference>
<keyword evidence="9 13" id="KW-0411">Iron-sulfur</keyword>
<dbReference type="PANTHER" id="PTHR43822:SF9">
    <property type="entry name" value="3-ISOPROPYLMALATE DEHYDRATASE"/>
    <property type="match status" value="1"/>
</dbReference>
<dbReference type="InterPro" id="IPR036008">
    <property type="entry name" value="Aconitase_4Fe-4S_dom"/>
</dbReference>
<dbReference type="GO" id="GO:0003994">
    <property type="term" value="F:aconitate hydratase activity"/>
    <property type="evidence" value="ECO:0007669"/>
    <property type="project" value="UniProtKB-EC"/>
</dbReference>
<dbReference type="AlphaFoldDB" id="A0A0R1VG54"/>
<feature type="binding site" evidence="13">
    <location>
        <position position="342"/>
    </location>
    <ligand>
        <name>[4Fe-4S] cluster</name>
        <dbReference type="ChEBI" id="CHEBI:49883"/>
    </ligand>
</feature>
<dbReference type="InterPro" id="IPR018136">
    <property type="entry name" value="Aconitase_4Fe-4S_BS"/>
</dbReference>
<dbReference type="GO" id="GO:0051539">
    <property type="term" value="F:4 iron, 4 sulfur cluster binding"/>
    <property type="evidence" value="ECO:0007669"/>
    <property type="project" value="UniProtKB-KW"/>
</dbReference>
<gene>
    <name evidence="13" type="primary">leuC</name>
    <name evidence="15" type="ORF">FC60_GL000394</name>
</gene>
<keyword evidence="11 13" id="KW-0100">Branched-chain amino acid biosynthesis</keyword>
<evidence type="ECO:0000256" key="2">
    <source>
        <dbReference type="ARBA" id="ARBA00002695"/>
    </source>
</evidence>
<evidence type="ECO:0000259" key="14">
    <source>
        <dbReference type="Pfam" id="PF00330"/>
    </source>
</evidence>
<dbReference type="PANTHER" id="PTHR43822">
    <property type="entry name" value="HOMOACONITASE, MITOCHONDRIAL-RELATED"/>
    <property type="match status" value="1"/>
</dbReference>
<comment type="function">
    <text evidence="2 13">Catalyzes the isomerization between 2-isopropylmalate and 3-isopropylmalate, via the formation of 2-isopropylmaleate.</text>
</comment>
<protein>
    <recommendedName>
        <fullName evidence="13">3-isopropylmalate dehydratase large subunit</fullName>
        <ecNumber evidence="13">4.2.1.33</ecNumber>
    </recommendedName>
    <alternativeName>
        <fullName evidence="13">Alpha-IPM isomerase</fullName>
        <shortName evidence="13">IPMI</shortName>
    </alternativeName>
    <alternativeName>
        <fullName evidence="13">Isopropylmalate isomerase</fullName>
    </alternativeName>
</protein>
<comment type="catalytic activity">
    <reaction evidence="1 13">
        <text>(2R,3S)-3-isopropylmalate = (2S)-2-isopropylmalate</text>
        <dbReference type="Rhea" id="RHEA:32287"/>
        <dbReference type="ChEBI" id="CHEBI:1178"/>
        <dbReference type="ChEBI" id="CHEBI:35121"/>
        <dbReference type="EC" id="4.2.1.33"/>
    </reaction>
</comment>
<dbReference type="NCBIfam" id="TIGR00170">
    <property type="entry name" value="leuC"/>
    <property type="match status" value="1"/>
</dbReference>
<keyword evidence="6 13" id="KW-0028">Amino-acid biosynthesis</keyword>
<dbReference type="InterPro" id="IPR001030">
    <property type="entry name" value="Acoase/IPM_deHydtase_lsu_aba"/>
</dbReference>
<dbReference type="Gene3D" id="3.30.499.10">
    <property type="entry name" value="Aconitase, domain 3"/>
    <property type="match status" value="2"/>
</dbReference>
<evidence type="ECO:0000256" key="13">
    <source>
        <dbReference type="HAMAP-Rule" id="MF_01026"/>
    </source>
</evidence>
<dbReference type="GO" id="GO:0003861">
    <property type="term" value="F:3-isopropylmalate dehydratase activity"/>
    <property type="evidence" value="ECO:0007669"/>
    <property type="project" value="UniProtKB-UniRule"/>
</dbReference>
<dbReference type="RefSeq" id="WP_056937448.1">
    <property type="nucleotide sequence ID" value="NZ_AZFN01000013.1"/>
</dbReference>
<evidence type="ECO:0000256" key="4">
    <source>
        <dbReference type="ARBA" id="ARBA00022430"/>
    </source>
</evidence>
<dbReference type="PROSITE" id="PS01244">
    <property type="entry name" value="ACONITASE_2"/>
    <property type="match status" value="1"/>
</dbReference>
<dbReference type="PROSITE" id="PS00450">
    <property type="entry name" value="ACONITASE_1"/>
    <property type="match status" value="1"/>
</dbReference>
<dbReference type="PRINTS" id="PR00415">
    <property type="entry name" value="ACONITASE"/>
</dbReference>
<keyword evidence="10 13" id="KW-0456">Lyase</keyword>
<evidence type="ECO:0000256" key="6">
    <source>
        <dbReference type="ARBA" id="ARBA00022605"/>
    </source>
</evidence>
<comment type="catalytic activity">
    <reaction evidence="12">
        <text>citrate = D-threo-isocitrate</text>
        <dbReference type="Rhea" id="RHEA:10336"/>
        <dbReference type="ChEBI" id="CHEBI:15562"/>
        <dbReference type="ChEBI" id="CHEBI:16947"/>
        <dbReference type="EC" id="4.2.1.3"/>
    </reaction>
</comment>
<keyword evidence="5 13" id="KW-0004">4Fe-4S</keyword>
<feature type="domain" description="Aconitase/3-isopropylmalate dehydratase large subunit alpha/beta/alpha" evidence="14">
    <location>
        <begin position="7"/>
        <end position="452"/>
    </location>
</feature>
<dbReference type="InterPro" id="IPR015931">
    <property type="entry name" value="Acnase/IPM_dHydase_lsu_aba_1/3"/>
</dbReference>
<feature type="binding site" evidence="13">
    <location>
        <position position="405"/>
    </location>
    <ligand>
        <name>[4Fe-4S] cluster</name>
        <dbReference type="ChEBI" id="CHEBI:49883"/>
    </ligand>
</feature>